<keyword evidence="5" id="KW-0547">Nucleotide-binding</keyword>
<evidence type="ECO:0000256" key="4">
    <source>
        <dbReference type="ARBA" id="ARBA00022679"/>
    </source>
</evidence>
<comment type="catalytic activity">
    <reaction evidence="1">
        <text>ATP + protein L-histidine = ADP + protein N-phospho-L-histidine.</text>
        <dbReference type="EC" id="2.7.13.3"/>
    </reaction>
</comment>
<dbReference type="InterPro" id="IPR011712">
    <property type="entry name" value="Sig_transdc_His_kin_sub3_dim/P"/>
</dbReference>
<comment type="caution">
    <text evidence="13">The sequence shown here is derived from an EMBL/GenBank/DDBJ whole genome shotgun (WGS) entry which is preliminary data.</text>
</comment>
<keyword evidence="3" id="KW-0597">Phosphoprotein</keyword>
<name>A0A9W6MA35_9ACTN</name>
<accession>A0A9W6MA35</accession>
<reference evidence="13" key="1">
    <citation type="journal article" date="2014" name="Int. J. Syst. Evol. Microbiol.">
        <title>Complete genome sequence of Corynebacterium casei LMG S-19264T (=DSM 44701T), isolated from a smear-ripened cheese.</title>
        <authorList>
            <consortium name="US DOE Joint Genome Institute (JGI-PGF)"/>
            <person name="Walter F."/>
            <person name="Albersmeier A."/>
            <person name="Kalinowski J."/>
            <person name="Ruckert C."/>
        </authorList>
    </citation>
    <scope>NUCLEOTIDE SEQUENCE</scope>
    <source>
        <strain evidence="13">VKM Ac-2007</strain>
    </source>
</reference>
<keyword evidence="7" id="KW-0067">ATP-binding</keyword>
<dbReference type="AlphaFoldDB" id="A0A9W6MA35"/>
<dbReference type="GO" id="GO:0000155">
    <property type="term" value="F:phosphorelay sensor kinase activity"/>
    <property type="evidence" value="ECO:0007669"/>
    <property type="project" value="InterPro"/>
</dbReference>
<keyword evidence="9" id="KW-0472">Membrane</keyword>
<dbReference type="Pfam" id="PF02518">
    <property type="entry name" value="HATPase_c"/>
    <property type="match status" value="1"/>
</dbReference>
<dbReference type="InterPro" id="IPR036890">
    <property type="entry name" value="HATPase_C_sf"/>
</dbReference>
<keyword evidence="9" id="KW-0812">Transmembrane</keyword>
<keyword evidence="8" id="KW-0902">Two-component regulatory system</keyword>
<organism evidence="13 14">
    <name type="scientific">Streptosporangium carneum</name>
    <dbReference type="NCBI Taxonomy" id="47481"/>
    <lineage>
        <taxon>Bacteria</taxon>
        <taxon>Bacillati</taxon>
        <taxon>Actinomycetota</taxon>
        <taxon>Actinomycetes</taxon>
        <taxon>Streptosporangiales</taxon>
        <taxon>Streptosporangiaceae</taxon>
        <taxon>Streptosporangium</taxon>
    </lineage>
</organism>
<keyword evidence="6" id="KW-0418">Kinase</keyword>
<evidence type="ECO:0000256" key="1">
    <source>
        <dbReference type="ARBA" id="ARBA00000085"/>
    </source>
</evidence>
<dbReference type="PANTHER" id="PTHR24421:SF10">
    <property type="entry name" value="NITRATE_NITRITE SENSOR PROTEIN NARQ"/>
    <property type="match status" value="1"/>
</dbReference>
<dbReference type="InterPro" id="IPR050482">
    <property type="entry name" value="Sensor_HK_TwoCompSys"/>
</dbReference>
<feature type="transmembrane region" description="Helical" evidence="9">
    <location>
        <begin position="20"/>
        <end position="50"/>
    </location>
</feature>
<evidence type="ECO:0000256" key="9">
    <source>
        <dbReference type="SAM" id="Phobius"/>
    </source>
</evidence>
<dbReference type="SUPFAM" id="SSF55874">
    <property type="entry name" value="ATPase domain of HSP90 chaperone/DNA topoisomerase II/histidine kinase"/>
    <property type="match status" value="1"/>
</dbReference>
<dbReference type="GO" id="GO:0016020">
    <property type="term" value="C:membrane"/>
    <property type="evidence" value="ECO:0007669"/>
    <property type="project" value="InterPro"/>
</dbReference>
<evidence type="ECO:0000256" key="5">
    <source>
        <dbReference type="ARBA" id="ARBA00022741"/>
    </source>
</evidence>
<dbReference type="Proteomes" id="UP001143474">
    <property type="component" value="Unassembled WGS sequence"/>
</dbReference>
<evidence type="ECO:0000313" key="14">
    <source>
        <dbReference type="Proteomes" id="UP001143474"/>
    </source>
</evidence>
<dbReference type="EC" id="2.7.13.3" evidence="2"/>
<feature type="transmembrane region" description="Helical" evidence="9">
    <location>
        <begin position="127"/>
        <end position="150"/>
    </location>
</feature>
<feature type="domain" description="Histidine kinase/HSP90-like ATPase" evidence="10">
    <location>
        <begin position="330"/>
        <end position="409"/>
    </location>
</feature>
<evidence type="ECO:0000256" key="3">
    <source>
        <dbReference type="ARBA" id="ARBA00022553"/>
    </source>
</evidence>
<evidence type="ECO:0000256" key="2">
    <source>
        <dbReference type="ARBA" id="ARBA00012438"/>
    </source>
</evidence>
<keyword evidence="14" id="KW-1185">Reference proteome</keyword>
<dbReference type="Pfam" id="PF13796">
    <property type="entry name" value="Sensor"/>
    <property type="match status" value="1"/>
</dbReference>
<feature type="transmembrane region" description="Helical" evidence="9">
    <location>
        <begin position="156"/>
        <end position="181"/>
    </location>
</feature>
<dbReference type="CDD" id="cd16917">
    <property type="entry name" value="HATPase_UhpB-NarQ-NarX-like"/>
    <property type="match status" value="1"/>
</dbReference>
<dbReference type="GO" id="GO:0046983">
    <property type="term" value="F:protein dimerization activity"/>
    <property type="evidence" value="ECO:0007669"/>
    <property type="project" value="InterPro"/>
</dbReference>
<dbReference type="GO" id="GO:0005524">
    <property type="term" value="F:ATP binding"/>
    <property type="evidence" value="ECO:0007669"/>
    <property type="project" value="UniProtKB-KW"/>
</dbReference>
<reference evidence="13" key="2">
    <citation type="submission" date="2023-01" db="EMBL/GenBank/DDBJ databases">
        <authorList>
            <person name="Sun Q."/>
            <person name="Evtushenko L."/>
        </authorList>
    </citation>
    <scope>NUCLEOTIDE SEQUENCE</scope>
    <source>
        <strain evidence="13">VKM Ac-2007</strain>
    </source>
</reference>
<dbReference type="PANTHER" id="PTHR24421">
    <property type="entry name" value="NITRATE/NITRITE SENSOR PROTEIN NARX-RELATED"/>
    <property type="match status" value="1"/>
</dbReference>
<keyword evidence="4" id="KW-0808">Transferase</keyword>
<dbReference type="Gene3D" id="1.20.5.1930">
    <property type="match status" value="1"/>
</dbReference>
<dbReference type="Pfam" id="PF07730">
    <property type="entry name" value="HisKA_3"/>
    <property type="match status" value="1"/>
</dbReference>
<evidence type="ECO:0000313" key="13">
    <source>
        <dbReference type="EMBL" id="GLK06894.1"/>
    </source>
</evidence>
<dbReference type="InterPro" id="IPR003594">
    <property type="entry name" value="HATPase_dom"/>
</dbReference>
<keyword evidence="9" id="KW-1133">Transmembrane helix</keyword>
<evidence type="ECO:0000256" key="7">
    <source>
        <dbReference type="ARBA" id="ARBA00022840"/>
    </source>
</evidence>
<dbReference type="InterPro" id="IPR025828">
    <property type="entry name" value="Put_sensor_dom"/>
</dbReference>
<feature type="transmembrane region" description="Helical" evidence="9">
    <location>
        <begin position="428"/>
        <end position="451"/>
    </location>
</feature>
<proteinExistence type="predicted"/>
<dbReference type="Gene3D" id="3.30.565.10">
    <property type="entry name" value="Histidine kinase-like ATPase, C-terminal domain"/>
    <property type="match status" value="1"/>
</dbReference>
<protein>
    <recommendedName>
        <fullName evidence="2">histidine kinase</fullName>
        <ecNumber evidence="2">2.7.13.3</ecNumber>
    </recommendedName>
</protein>
<feature type="domain" description="Signal transduction histidine kinase subgroup 3 dimerisation and phosphoacceptor" evidence="11">
    <location>
        <begin position="221"/>
        <end position="288"/>
    </location>
</feature>
<evidence type="ECO:0000259" key="11">
    <source>
        <dbReference type="Pfam" id="PF07730"/>
    </source>
</evidence>
<evidence type="ECO:0000256" key="6">
    <source>
        <dbReference type="ARBA" id="ARBA00022777"/>
    </source>
</evidence>
<feature type="domain" description="Putative sensor" evidence="12">
    <location>
        <begin position="17"/>
        <end position="191"/>
    </location>
</feature>
<evidence type="ECO:0000256" key="8">
    <source>
        <dbReference type="ARBA" id="ARBA00023012"/>
    </source>
</evidence>
<evidence type="ECO:0000259" key="10">
    <source>
        <dbReference type="Pfam" id="PF02518"/>
    </source>
</evidence>
<evidence type="ECO:0000259" key="12">
    <source>
        <dbReference type="Pfam" id="PF13796"/>
    </source>
</evidence>
<feature type="transmembrane region" description="Helical" evidence="9">
    <location>
        <begin position="471"/>
        <end position="493"/>
    </location>
</feature>
<sequence length="518" mass="56540">MADTRRMKRYAVAAGRAFTLGLLALLDAFLVVLVLLSTILTFGMGMIFLFMPTTRLLRSRVTFARRLNGVWIGSRIEPSYLPPPPPPKPQPDGWYRHERQLYKTPRWPAWNNRLKWMLSDPATWRDALWLLLNPIIGGVLLLLPFSAVVYGLARMWFWHPVVTPLAAVLAVGGVFATPWLLRFYGWWNHLLLAPTARSVLAGRVHKLDQVRLDAVDSQAAELRRIERDLHDGAQARLVAIGMTLGAVEELMDKDPAAAKALLAKSREASSTALTELRDLVRGIHPPVLAERGLGDAVRALALDSPLKVAVTVDLKSRPDSPVESAAYFSISELLTNAVRHGGADRAWVDISGQGRTLRVTVTDDGSGGADPSRGSGLNGIERRLAAFDGVLALSSPPGGPTTATLDLPYALPTPQTGKAPSMPKWKHAVVALGWGIGWLPLFPQGLVAMFLKIFGASERSWFVALYLPEPLQWPLMVFNVFLGLTLYGLAVGLPLTHARKHAIAQTTPAHLEAGGCVV</sequence>
<gene>
    <name evidence="13" type="ORF">GCM10017600_02990</name>
</gene>
<dbReference type="EMBL" id="BSEV01000001">
    <property type="protein sequence ID" value="GLK06894.1"/>
    <property type="molecule type" value="Genomic_DNA"/>
</dbReference>